<keyword evidence="2" id="KW-1185">Reference proteome</keyword>
<reference evidence="1" key="1">
    <citation type="submission" date="2020-11" db="EMBL/GenBank/DDBJ databases">
        <authorList>
            <person name="Tran Van P."/>
        </authorList>
    </citation>
    <scope>NUCLEOTIDE SEQUENCE</scope>
</reference>
<dbReference type="AlphaFoldDB" id="A0A7R8XG86"/>
<sequence length="86" mass="10618">MMDTLRRKFIRICMIHRLVGCEVPEVMHGWEKEFRNNFFIHRATKRHKRFELLRRVRIASCNRPQLFNRFLNHYPAINVSWQPPLL</sequence>
<organism evidence="1">
    <name type="scientific">Darwinula stevensoni</name>
    <dbReference type="NCBI Taxonomy" id="69355"/>
    <lineage>
        <taxon>Eukaryota</taxon>
        <taxon>Metazoa</taxon>
        <taxon>Ecdysozoa</taxon>
        <taxon>Arthropoda</taxon>
        <taxon>Crustacea</taxon>
        <taxon>Oligostraca</taxon>
        <taxon>Ostracoda</taxon>
        <taxon>Podocopa</taxon>
        <taxon>Podocopida</taxon>
        <taxon>Darwinulocopina</taxon>
        <taxon>Darwinuloidea</taxon>
        <taxon>Darwinulidae</taxon>
        <taxon>Darwinula</taxon>
    </lineage>
</organism>
<dbReference type="Proteomes" id="UP000677054">
    <property type="component" value="Unassembled WGS sequence"/>
</dbReference>
<dbReference type="EMBL" id="CAJPEV010002186">
    <property type="protein sequence ID" value="CAG0896040.1"/>
    <property type="molecule type" value="Genomic_DNA"/>
</dbReference>
<protein>
    <submittedName>
        <fullName evidence="1">Uncharacterized protein</fullName>
    </submittedName>
</protein>
<gene>
    <name evidence="1" type="ORF">DSTB1V02_LOCUS9028</name>
</gene>
<evidence type="ECO:0000313" key="2">
    <source>
        <dbReference type="Proteomes" id="UP000677054"/>
    </source>
</evidence>
<accession>A0A7R8XG86</accession>
<name>A0A7R8XG86_9CRUS</name>
<evidence type="ECO:0000313" key="1">
    <source>
        <dbReference type="EMBL" id="CAD7249229.1"/>
    </source>
</evidence>
<dbReference type="EMBL" id="LR901703">
    <property type="protein sequence ID" value="CAD7249229.1"/>
    <property type="molecule type" value="Genomic_DNA"/>
</dbReference>
<proteinExistence type="predicted"/>